<sequence length="117" mass="13079">MDNSAHASLVSSDDVDGTDVYGNDGAHIGTIDHLMIDKQAGRVGYAVMGFGGFLGLGEDHHPVPWGKLCYDTSRNGFMTDITEQEVKGAPARNDNWYADRDWERRTHDHYGVPHYWI</sequence>
<dbReference type="Proteomes" id="UP000199344">
    <property type="component" value="Unassembled WGS sequence"/>
</dbReference>
<reference evidence="2 3" key="1">
    <citation type="submission" date="2016-10" db="EMBL/GenBank/DDBJ databases">
        <authorList>
            <person name="de Groot N.N."/>
        </authorList>
    </citation>
    <scope>NUCLEOTIDE SEQUENCE [LARGE SCALE GENOMIC DNA]</scope>
    <source>
        <strain evidence="2 3">DSM 22220</strain>
    </source>
</reference>
<evidence type="ECO:0000313" key="3">
    <source>
        <dbReference type="Proteomes" id="UP000199344"/>
    </source>
</evidence>
<dbReference type="EMBL" id="FNAH01000012">
    <property type="protein sequence ID" value="SDE83155.1"/>
    <property type="molecule type" value="Genomic_DNA"/>
</dbReference>
<proteinExistence type="predicted"/>
<dbReference type="STRING" id="591205.SAMN05421538_11254"/>
<dbReference type="Gene3D" id="2.30.30.240">
    <property type="entry name" value="PRC-barrel domain"/>
    <property type="match status" value="1"/>
</dbReference>
<feature type="domain" description="PRC-barrel" evidence="1">
    <location>
        <begin position="12"/>
        <end position="84"/>
    </location>
</feature>
<dbReference type="InterPro" id="IPR027275">
    <property type="entry name" value="PRC-brl_dom"/>
</dbReference>
<dbReference type="RefSeq" id="WP_176805139.1">
    <property type="nucleotide sequence ID" value="NZ_FNAH01000012.1"/>
</dbReference>
<dbReference type="PANTHER" id="PTHR36505">
    <property type="entry name" value="BLR1072 PROTEIN"/>
    <property type="match status" value="1"/>
</dbReference>
<accession>A0A1G7G502</accession>
<organism evidence="2 3">
    <name type="scientific">Paracoccus isoporae</name>
    <dbReference type="NCBI Taxonomy" id="591205"/>
    <lineage>
        <taxon>Bacteria</taxon>
        <taxon>Pseudomonadati</taxon>
        <taxon>Pseudomonadota</taxon>
        <taxon>Alphaproteobacteria</taxon>
        <taxon>Rhodobacterales</taxon>
        <taxon>Paracoccaceae</taxon>
        <taxon>Paracoccus</taxon>
    </lineage>
</organism>
<dbReference type="PANTHER" id="PTHR36505:SF1">
    <property type="entry name" value="BLR1072 PROTEIN"/>
    <property type="match status" value="1"/>
</dbReference>
<dbReference type="Pfam" id="PF05239">
    <property type="entry name" value="PRC"/>
    <property type="match status" value="1"/>
</dbReference>
<protein>
    <submittedName>
        <fullName evidence="2">PRC-barrel domain-containing protein</fullName>
    </submittedName>
</protein>
<keyword evidence="3" id="KW-1185">Reference proteome</keyword>
<evidence type="ECO:0000259" key="1">
    <source>
        <dbReference type="Pfam" id="PF05239"/>
    </source>
</evidence>
<evidence type="ECO:0000313" key="2">
    <source>
        <dbReference type="EMBL" id="SDE83155.1"/>
    </source>
</evidence>
<name>A0A1G7G502_9RHOB</name>
<dbReference type="InterPro" id="IPR011033">
    <property type="entry name" value="PRC_barrel-like_sf"/>
</dbReference>
<gene>
    <name evidence="2" type="ORF">SAMN05421538_11254</name>
</gene>
<dbReference type="AlphaFoldDB" id="A0A1G7G502"/>
<dbReference type="SUPFAM" id="SSF50346">
    <property type="entry name" value="PRC-barrel domain"/>
    <property type="match status" value="1"/>
</dbReference>